<name>G8QNQ4_AZOOP</name>
<evidence type="ECO:0000256" key="6">
    <source>
        <dbReference type="ARBA" id="ARBA00022829"/>
    </source>
</evidence>
<feature type="active site" evidence="11">
    <location>
        <position position="253"/>
    </location>
</feature>
<organism evidence="14 15">
    <name type="scientific">Azospira oryzae (strain ATCC BAA-33 / DSM 13638 / PS)</name>
    <name type="common">Dechlorosoma suillum</name>
    <dbReference type="NCBI Taxonomy" id="640081"/>
    <lineage>
        <taxon>Bacteria</taxon>
        <taxon>Pseudomonadati</taxon>
        <taxon>Pseudomonadota</taxon>
        <taxon>Betaproteobacteria</taxon>
        <taxon>Rhodocyclales</taxon>
        <taxon>Rhodocyclaceae</taxon>
        <taxon>Azospira</taxon>
    </lineage>
</organism>
<dbReference type="HOGENOM" id="CLU_027562_9_0_4"/>
<feature type="active site" evidence="11">
    <location>
        <position position="172"/>
    </location>
</feature>
<dbReference type="InterPro" id="IPR011932">
    <property type="entry name" value="Recomb_XerD"/>
</dbReference>
<dbReference type="RefSeq" id="WP_014237629.1">
    <property type="nucleotide sequence ID" value="NC_016616.1"/>
</dbReference>
<dbReference type="InterPro" id="IPR004107">
    <property type="entry name" value="Integrase_SAM-like_N"/>
</dbReference>
<dbReference type="PROSITE" id="PS51898">
    <property type="entry name" value="TYR_RECOMBINASE"/>
    <property type="match status" value="1"/>
</dbReference>
<dbReference type="GO" id="GO:0006313">
    <property type="term" value="P:DNA transposition"/>
    <property type="evidence" value="ECO:0007669"/>
    <property type="project" value="UniProtKB-UniRule"/>
</dbReference>
<dbReference type="InterPro" id="IPR044068">
    <property type="entry name" value="CB"/>
</dbReference>
<evidence type="ECO:0000256" key="11">
    <source>
        <dbReference type="HAMAP-Rule" id="MF_01807"/>
    </source>
</evidence>
<dbReference type="EMBL" id="CP003153">
    <property type="protein sequence ID" value="AEV26948.1"/>
    <property type="molecule type" value="Genomic_DNA"/>
</dbReference>
<evidence type="ECO:0000256" key="9">
    <source>
        <dbReference type="ARBA" id="ARBA00023172"/>
    </source>
</evidence>
<dbReference type="InterPro" id="IPR002104">
    <property type="entry name" value="Integrase_catalytic"/>
</dbReference>
<dbReference type="InterPro" id="IPR023009">
    <property type="entry name" value="Tyrosine_recombinase_XerC/XerD"/>
</dbReference>
<dbReference type="InterPro" id="IPR010998">
    <property type="entry name" value="Integrase_recombinase_N"/>
</dbReference>
<dbReference type="GO" id="GO:0005737">
    <property type="term" value="C:cytoplasm"/>
    <property type="evidence" value="ECO:0007669"/>
    <property type="project" value="UniProtKB-SubCell"/>
</dbReference>
<gene>
    <name evidence="11" type="primary">xerD</name>
    <name evidence="14" type="ordered locus">Dsui_2597</name>
</gene>
<comment type="function">
    <text evidence="11">Site-specific tyrosine recombinase, which acts by catalyzing the cutting and rejoining of the recombining DNA molecules. The XerC-XerD complex is essential to convert dimers of the bacterial chromosome into monomers to permit their segregation at cell division. It also contributes to the segregational stability of plasmids.</text>
</comment>
<dbReference type="PROSITE" id="PS51900">
    <property type="entry name" value="CB"/>
    <property type="match status" value="1"/>
</dbReference>
<protein>
    <recommendedName>
        <fullName evidence="3 11">Tyrosine recombinase XerD</fullName>
    </recommendedName>
</protein>
<evidence type="ECO:0000313" key="15">
    <source>
        <dbReference type="Proteomes" id="UP000005633"/>
    </source>
</evidence>
<evidence type="ECO:0000256" key="10">
    <source>
        <dbReference type="ARBA" id="ARBA00023306"/>
    </source>
</evidence>
<evidence type="ECO:0000256" key="4">
    <source>
        <dbReference type="ARBA" id="ARBA00022490"/>
    </source>
</evidence>
<sequence>MLLANISLIEEFINTVWLQNGLAQNTLSAYRSDLVQFAKWLKVPLSAAGEVEISNYLVHLYSQPIRPKPSSQRRLISVLRRFYGWLFEGHRIQKNPMLTMELPSLGVRLPKVLAMAQVEALLEAPDTSTALGLRDRALLEVLYATGFRVSELVGLTLTQLNLDMGVVRTIGKGNKERLVPLGEISSDWLVRYLAESRPVLLKGRSSDGLFITGHQKKDNNDARMTRQMAWLLIKKYGELVGIPRDRISPHVLRHAFATHLLNCGADLRIVQLLLGHADISTTQIYTHVARERLKELHAKHHPRG</sequence>
<dbReference type="OrthoDB" id="9801717at2"/>
<dbReference type="InterPro" id="IPR011010">
    <property type="entry name" value="DNA_brk_join_enz"/>
</dbReference>
<dbReference type="SUPFAM" id="SSF56349">
    <property type="entry name" value="DNA breaking-rejoining enzymes"/>
    <property type="match status" value="1"/>
</dbReference>
<reference evidence="14 15" key="1">
    <citation type="journal article" date="2012" name="J. Bacteriol.">
        <title>Complete genome sequence of the anaerobic perchlorate-reducing bacterium Azospira suillum strain PS.</title>
        <authorList>
            <person name="Byrne-Bailey K.G."/>
            <person name="Coates J.D."/>
        </authorList>
    </citation>
    <scope>NUCLEOTIDE SEQUENCE [LARGE SCALE GENOMIC DNA]</scope>
    <source>
        <strain evidence="15">ATCC BAA-33 / DSM 13638 / PS</strain>
    </source>
</reference>
<evidence type="ECO:0000256" key="5">
    <source>
        <dbReference type="ARBA" id="ARBA00022618"/>
    </source>
</evidence>
<feature type="active site" description="O-(3'-phospho-DNA)-tyrosine intermediate" evidence="11">
    <location>
        <position position="285"/>
    </location>
</feature>
<comment type="similarity">
    <text evidence="2 11">Belongs to the 'phage' integrase family. XerD subfamily.</text>
</comment>
<dbReference type="Pfam" id="PF00589">
    <property type="entry name" value="Phage_integrase"/>
    <property type="match status" value="1"/>
</dbReference>
<evidence type="ECO:0000256" key="1">
    <source>
        <dbReference type="ARBA" id="ARBA00004496"/>
    </source>
</evidence>
<dbReference type="NCBIfam" id="NF001399">
    <property type="entry name" value="PRK00283.1"/>
    <property type="match status" value="1"/>
</dbReference>
<evidence type="ECO:0000259" key="13">
    <source>
        <dbReference type="PROSITE" id="PS51900"/>
    </source>
</evidence>
<dbReference type="CDD" id="cd00798">
    <property type="entry name" value="INT_XerDC_C"/>
    <property type="match status" value="1"/>
</dbReference>
<accession>G8QNQ4</accession>
<evidence type="ECO:0000256" key="2">
    <source>
        <dbReference type="ARBA" id="ARBA00010450"/>
    </source>
</evidence>
<keyword evidence="7 11" id="KW-0229">DNA integration</keyword>
<dbReference type="Gene3D" id="1.10.443.10">
    <property type="entry name" value="Intergrase catalytic core"/>
    <property type="match status" value="1"/>
</dbReference>
<dbReference type="GO" id="GO:0007059">
    <property type="term" value="P:chromosome segregation"/>
    <property type="evidence" value="ECO:0007669"/>
    <property type="project" value="UniProtKB-UniRule"/>
</dbReference>
<dbReference type="Pfam" id="PF02899">
    <property type="entry name" value="Phage_int_SAM_1"/>
    <property type="match status" value="1"/>
</dbReference>
<dbReference type="GO" id="GO:0051301">
    <property type="term" value="P:cell division"/>
    <property type="evidence" value="ECO:0007669"/>
    <property type="project" value="UniProtKB-KW"/>
</dbReference>
<feature type="domain" description="Core-binding (CB)" evidence="13">
    <location>
        <begin position="3"/>
        <end position="87"/>
    </location>
</feature>
<keyword evidence="10 11" id="KW-0131">Cell cycle</keyword>
<dbReference type="GO" id="GO:0009037">
    <property type="term" value="F:tyrosine-based site-specific recombinase activity"/>
    <property type="evidence" value="ECO:0007669"/>
    <property type="project" value="UniProtKB-UniRule"/>
</dbReference>
<feature type="active site" evidence="11">
    <location>
        <position position="148"/>
    </location>
</feature>
<keyword evidence="9 11" id="KW-0233">DNA recombination</keyword>
<dbReference type="InterPro" id="IPR050090">
    <property type="entry name" value="Tyrosine_recombinase_XerCD"/>
</dbReference>
<dbReference type="GO" id="GO:0003677">
    <property type="term" value="F:DNA binding"/>
    <property type="evidence" value="ECO:0007669"/>
    <property type="project" value="UniProtKB-UniRule"/>
</dbReference>
<evidence type="ECO:0000256" key="3">
    <source>
        <dbReference type="ARBA" id="ARBA00015810"/>
    </source>
</evidence>
<dbReference type="NCBIfam" id="TIGR02225">
    <property type="entry name" value="recomb_XerD"/>
    <property type="match status" value="1"/>
</dbReference>
<dbReference type="Proteomes" id="UP000005633">
    <property type="component" value="Chromosome"/>
</dbReference>
<dbReference type="eggNOG" id="COG4974">
    <property type="taxonomic scope" value="Bacteria"/>
</dbReference>
<dbReference type="SUPFAM" id="SSF47823">
    <property type="entry name" value="lambda integrase-like, N-terminal domain"/>
    <property type="match status" value="1"/>
</dbReference>
<dbReference type="KEGG" id="dsu:Dsui_2597"/>
<proteinExistence type="inferred from homology"/>
<dbReference type="InterPro" id="IPR013762">
    <property type="entry name" value="Integrase-like_cat_sf"/>
</dbReference>
<dbReference type="PANTHER" id="PTHR30349">
    <property type="entry name" value="PHAGE INTEGRASE-RELATED"/>
    <property type="match status" value="1"/>
</dbReference>
<dbReference type="Gene3D" id="1.10.150.130">
    <property type="match status" value="1"/>
</dbReference>
<dbReference type="HAMAP" id="MF_01807">
    <property type="entry name" value="Recomb_XerD"/>
    <property type="match status" value="1"/>
</dbReference>
<evidence type="ECO:0000256" key="7">
    <source>
        <dbReference type="ARBA" id="ARBA00022908"/>
    </source>
</evidence>
<dbReference type="HAMAP" id="MF_01808">
    <property type="entry name" value="Recomb_XerC_XerD"/>
    <property type="match status" value="1"/>
</dbReference>
<keyword evidence="8 11" id="KW-0238">DNA-binding</keyword>
<keyword evidence="5 11" id="KW-0132">Cell division</keyword>
<evidence type="ECO:0000259" key="12">
    <source>
        <dbReference type="PROSITE" id="PS51898"/>
    </source>
</evidence>
<feature type="active site" evidence="11">
    <location>
        <position position="276"/>
    </location>
</feature>
<comment type="subunit">
    <text evidence="11">Forms a cyclic heterotetrameric complex composed of two molecules of XerC and two molecules of XerD.</text>
</comment>
<evidence type="ECO:0000256" key="8">
    <source>
        <dbReference type="ARBA" id="ARBA00023125"/>
    </source>
</evidence>
<dbReference type="PANTHER" id="PTHR30349:SF90">
    <property type="entry name" value="TYROSINE RECOMBINASE XERD"/>
    <property type="match status" value="1"/>
</dbReference>
<keyword evidence="4 11" id="KW-0963">Cytoplasm</keyword>
<keyword evidence="6 11" id="KW-0159">Chromosome partition</keyword>
<dbReference type="STRING" id="640081.Dsui_2597"/>
<feature type="domain" description="Tyr recombinase" evidence="12">
    <location>
        <begin position="108"/>
        <end position="298"/>
    </location>
</feature>
<feature type="active site" evidence="11">
    <location>
        <position position="250"/>
    </location>
</feature>
<dbReference type="AlphaFoldDB" id="G8QNQ4"/>
<evidence type="ECO:0000313" key="14">
    <source>
        <dbReference type="EMBL" id="AEV26948.1"/>
    </source>
</evidence>
<comment type="subcellular location">
    <subcellularLocation>
        <location evidence="1 11">Cytoplasm</location>
    </subcellularLocation>
</comment>